<reference evidence="2 3" key="1">
    <citation type="submission" date="2018-05" db="EMBL/GenBank/DDBJ databases">
        <title>Kangiella spongicola genome sequence.</title>
        <authorList>
            <person name="Maclea K.S."/>
            <person name="Goen A.E."/>
            <person name="Kelley C."/>
            <person name="Underriner A."/>
            <person name="Silverwood T."/>
            <person name="Trachtenberg A.M."/>
        </authorList>
    </citation>
    <scope>NUCLEOTIDE SEQUENCE [LARGE SCALE GENOMIC DNA]</scope>
    <source>
        <strain evidence="2 3">ATCC BAA-2076</strain>
    </source>
</reference>
<feature type="transmembrane region" description="Helical" evidence="1">
    <location>
        <begin position="7"/>
        <end position="30"/>
    </location>
</feature>
<keyword evidence="1" id="KW-0472">Membrane</keyword>
<keyword evidence="3" id="KW-1185">Reference proteome</keyword>
<keyword evidence="1" id="KW-1133">Transmembrane helix</keyword>
<evidence type="ECO:0000256" key="1">
    <source>
        <dbReference type="SAM" id="Phobius"/>
    </source>
</evidence>
<dbReference type="Pfam" id="PF05940">
    <property type="entry name" value="NnrS"/>
    <property type="match status" value="1"/>
</dbReference>
<feature type="transmembrane region" description="Helical" evidence="1">
    <location>
        <begin position="272"/>
        <end position="289"/>
    </location>
</feature>
<comment type="caution">
    <text evidence="2">The sequence shown here is derived from an EMBL/GenBank/DDBJ whole genome shotgun (WGS) entry which is preliminary data.</text>
</comment>
<proteinExistence type="predicted"/>
<dbReference type="Proteomes" id="UP000247689">
    <property type="component" value="Unassembled WGS sequence"/>
</dbReference>
<feature type="transmembrane region" description="Helical" evidence="1">
    <location>
        <begin position="301"/>
        <end position="320"/>
    </location>
</feature>
<feature type="transmembrane region" description="Helical" evidence="1">
    <location>
        <begin position="239"/>
        <end position="260"/>
    </location>
</feature>
<organism evidence="2 3">
    <name type="scientific">Kangiella spongicola</name>
    <dbReference type="NCBI Taxonomy" id="796379"/>
    <lineage>
        <taxon>Bacteria</taxon>
        <taxon>Pseudomonadati</taxon>
        <taxon>Pseudomonadota</taxon>
        <taxon>Gammaproteobacteria</taxon>
        <taxon>Kangiellales</taxon>
        <taxon>Kangiellaceae</taxon>
        <taxon>Kangiella</taxon>
    </lineage>
</organism>
<protein>
    <recommendedName>
        <fullName evidence="4">NnrS family protein</fullName>
    </recommendedName>
</protein>
<feature type="transmembrane region" description="Helical" evidence="1">
    <location>
        <begin position="89"/>
        <end position="109"/>
    </location>
</feature>
<feature type="transmembrane region" description="Helical" evidence="1">
    <location>
        <begin position="186"/>
        <end position="204"/>
    </location>
</feature>
<keyword evidence="1" id="KW-0812">Transmembrane</keyword>
<feature type="transmembrane region" description="Helical" evidence="1">
    <location>
        <begin position="42"/>
        <end position="58"/>
    </location>
</feature>
<feature type="transmembrane region" description="Helical" evidence="1">
    <location>
        <begin position="116"/>
        <end position="135"/>
    </location>
</feature>
<name>A0A318D4U9_9GAMM</name>
<gene>
    <name evidence="2" type="ORF">DL796_01590</name>
</gene>
<dbReference type="RefSeq" id="WP_110199321.1">
    <property type="nucleotide sequence ID" value="NZ_QICH01000001.1"/>
</dbReference>
<feature type="transmembrane region" description="Helical" evidence="1">
    <location>
        <begin position="147"/>
        <end position="165"/>
    </location>
</feature>
<feature type="transmembrane region" description="Helical" evidence="1">
    <location>
        <begin position="210"/>
        <end position="227"/>
    </location>
</feature>
<dbReference type="AlphaFoldDB" id="A0A318D4U9"/>
<dbReference type="OrthoDB" id="6372248at2"/>
<evidence type="ECO:0000313" key="2">
    <source>
        <dbReference type="EMBL" id="PXF63863.1"/>
    </source>
</evidence>
<evidence type="ECO:0000313" key="3">
    <source>
        <dbReference type="Proteomes" id="UP000247689"/>
    </source>
</evidence>
<evidence type="ECO:0008006" key="4">
    <source>
        <dbReference type="Google" id="ProtNLM"/>
    </source>
</evidence>
<accession>A0A318D4U9</accession>
<sequence length="358" mass="39426">MKTRRVFFLMGAIFASIAPWLLVVSFSGVLELNYSVLDHAHAMLYGFAGALIVGYLLGKRSDFELILLAVIWGLGRIFETFSSQIELTYVLYFLFGLVVAYPIASKFLVAKKATNLLMVPMFILIGGFPLIDYSINWVLKDKISLEALVLLITTLLFFMGGRVITPLLTKALKDNYQPIAHRVQPRLELATMMLLLASVVLTALNISSQSVALLCAFAALLIVVRIIRWEPYKVKGSQGHLWALFSGYAMLAIGLVMYSVSLYSATETTSSLHIIMIGGLGALSTTIMLKTTYGRSELPNALFYVTASLMVVAGLARYVASINIDYYTQILAVSGLCWSVAYIITAVYIAKVPKRVAL</sequence>
<feature type="transmembrane region" description="Helical" evidence="1">
    <location>
        <begin position="65"/>
        <end position="83"/>
    </location>
</feature>
<dbReference type="EMBL" id="QICH01000001">
    <property type="protein sequence ID" value="PXF63863.1"/>
    <property type="molecule type" value="Genomic_DNA"/>
</dbReference>
<dbReference type="InterPro" id="IPR010266">
    <property type="entry name" value="NnrS"/>
</dbReference>
<feature type="transmembrane region" description="Helical" evidence="1">
    <location>
        <begin position="326"/>
        <end position="350"/>
    </location>
</feature>